<sequence>MPARLPCSYAASTTPRDTTSAGAATSPAAAATASDLTDTREMRVSNDTAPSAASGENRKISFITSRSDREYQGTVSASTMGTRSADTITTMITRTSPTTHSGDQRRRTDTTAPPTTSASTAAPLTRYRTPTHRGRWKRSEGKARKGT</sequence>
<evidence type="ECO:0000256" key="1">
    <source>
        <dbReference type="SAM" id="MobiDB-lite"/>
    </source>
</evidence>
<feature type="region of interest" description="Disordered" evidence="1">
    <location>
        <begin position="1"/>
        <end position="147"/>
    </location>
</feature>
<dbReference type="AlphaFoldDB" id="A0A6J7PAA9"/>
<organism evidence="2">
    <name type="scientific">freshwater metagenome</name>
    <dbReference type="NCBI Taxonomy" id="449393"/>
    <lineage>
        <taxon>unclassified sequences</taxon>
        <taxon>metagenomes</taxon>
        <taxon>ecological metagenomes</taxon>
    </lineage>
</organism>
<dbReference type="EMBL" id="CAFBOZ010000060">
    <property type="protein sequence ID" value="CAB4999682.1"/>
    <property type="molecule type" value="Genomic_DNA"/>
</dbReference>
<proteinExistence type="predicted"/>
<gene>
    <name evidence="2" type="ORF">UFOPK3992_00553</name>
</gene>
<feature type="compositionally biased region" description="Low complexity" evidence="1">
    <location>
        <begin position="17"/>
        <end position="36"/>
    </location>
</feature>
<feature type="compositionally biased region" description="Polar residues" evidence="1">
    <location>
        <begin position="73"/>
        <end position="86"/>
    </location>
</feature>
<protein>
    <submittedName>
        <fullName evidence="2">Unannotated protein</fullName>
    </submittedName>
</protein>
<accession>A0A6J7PAA9</accession>
<feature type="compositionally biased region" description="Low complexity" evidence="1">
    <location>
        <begin position="110"/>
        <end position="126"/>
    </location>
</feature>
<evidence type="ECO:0000313" key="2">
    <source>
        <dbReference type="EMBL" id="CAB4999682.1"/>
    </source>
</evidence>
<name>A0A6J7PAA9_9ZZZZ</name>
<feature type="compositionally biased region" description="Basic and acidic residues" evidence="1">
    <location>
        <begin position="137"/>
        <end position="147"/>
    </location>
</feature>
<feature type="compositionally biased region" description="Low complexity" evidence="1">
    <location>
        <begin position="87"/>
        <end position="99"/>
    </location>
</feature>
<reference evidence="2" key="1">
    <citation type="submission" date="2020-05" db="EMBL/GenBank/DDBJ databases">
        <authorList>
            <person name="Chiriac C."/>
            <person name="Salcher M."/>
            <person name="Ghai R."/>
            <person name="Kavagutti S V."/>
        </authorList>
    </citation>
    <scope>NUCLEOTIDE SEQUENCE</scope>
</reference>